<name>A0ABM1L1P6_GEKJA</name>
<feature type="coiled-coil region" evidence="1">
    <location>
        <begin position="166"/>
        <end position="197"/>
    </location>
</feature>
<feature type="region of interest" description="Disordered" evidence="2">
    <location>
        <begin position="69"/>
        <end position="90"/>
    </location>
</feature>
<evidence type="ECO:0000313" key="4">
    <source>
        <dbReference type="RefSeq" id="XP_015279883.1"/>
    </source>
</evidence>
<gene>
    <name evidence="4" type="primary">CCDC151</name>
</gene>
<reference evidence="4" key="1">
    <citation type="submission" date="2025-08" db="UniProtKB">
        <authorList>
            <consortium name="RefSeq"/>
        </authorList>
    </citation>
    <scope>IDENTIFICATION</scope>
</reference>
<evidence type="ECO:0000256" key="1">
    <source>
        <dbReference type="SAM" id="Coils"/>
    </source>
</evidence>
<protein>
    <submittedName>
        <fullName evidence="4">Coiled-coil domain-containing protein 151</fullName>
    </submittedName>
</protein>
<keyword evidence="1" id="KW-0175">Coiled coil</keyword>
<evidence type="ECO:0000313" key="3">
    <source>
        <dbReference type="Proteomes" id="UP000694871"/>
    </source>
</evidence>
<dbReference type="GeneID" id="107121488"/>
<dbReference type="RefSeq" id="XP_015279883.1">
    <property type="nucleotide sequence ID" value="XM_015424397.1"/>
</dbReference>
<keyword evidence="3" id="KW-1185">Reference proteome</keyword>
<organism evidence="3 4">
    <name type="scientific">Gekko japonicus</name>
    <name type="common">Schlegel's Japanese gecko</name>
    <dbReference type="NCBI Taxonomy" id="146911"/>
    <lineage>
        <taxon>Eukaryota</taxon>
        <taxon>Metazoa</taxon>
        <taxon>Chordata</taxon>
        <taxon>Craniata</taxon>
        <taxon>Vertebrata</taxon>
        <taxon>Euteleostomi</taxon>
        <taxon>Lepidosauria</taxon>
        <taxon>Squamata</taxon>
        <taxon>Bifurcata</taxon>
        <taxon>Gekkota</taxon>
        <taxon>Gekkonidae</taxon>
        <taxon>Gekkoninae</taxon>
        <taxon>Gekko</taxon>
    </lineage>
</organism>
<evidence type="ECO:0000256" key="2">
    <source>
        <dbReference type="SAM" id="MobiDB-lite"/>
    </source>
</evidence>
<dbReference type="PANTHER" id="PTHR46518:SF1">
    <property type="entry name" value="OUTER DYNEIN ARM-DOCKING COMPLEX SUBUNIT 3"/>
    <property type="match status" value="1"/>
</dbReference>
<dbReference type="PANTHER" id="PTHR46518">
    <property type="entry name" value="COILED-COIL DOMAIN-CONTAINING PROTEIN 151"/>
    <property type="match status" value="1"/>
</dbReference>
<sequence>EESLHFQHKLDALEAEISRLSLELRDLENVNSDAQRARDAARDQLLTQEETIYRERKLRDKKLKDLKKLTEENRAQNERAERRHSQKEHVPFRTEDLLKDPQYAKGTILKSKQAMFTATDAFDKIRSATGVNPAGVRCNRRSDATETQEGKVVARFLAQEETFRHLEEMKCENEEAVVRLKEEKEALQAKLQNLKYSGEAQLIGTQNLLKKLRGHLGQEEARRSATKAELDKVTRLLLNARAGVEHLASKVQHIKLESSRSASTQLDEKASDYVLDLLGQTEEKLLHVMQSLGDRDQAELLRRIEEVEFHSKMERRLPSYNTRVKLPVAQKADMYYDEEDSGEEDAADVVTRAALKRQSQQIIEARTKRRTRYRKKEGKM</sequence>
<feature type="non-terminal residue" evidence="4">
    <location>
        <position position="1"/>
    </location>
</feature>
<proteinExistence type="predicted"/>
<dbReference type="InterPro" id="IPR033192">
    <property type="entry name" value="ODAD3"/>
</dbReference>
<dbReference type="Proteomes" id="UP000694871">
    <property type="component" value="Unplaced"/>
</dbReference>
<accession>A0ABM1L1P6</accession>